<feature type="compositionally biased region" description="Low complexity" evidence="1">
    <location>
        <begin position="1144"/>
        <end position="1153"/>
    </location>
</feature>
<dbReference type="PANTHER" id="PTHR31912:SF34">
    <property type="entry name" value="NOTOCHORD-RELATED PROTEIN"/>
    <property type="match status" value="1"/>
</dbReference>
<sequence>MPRPRKALLEGFEELPEGRVSCTACAQFGKSDLLRGYQATHIETEKHAECVRLLDARRLEEEARQKNLKELYTRREQPNPTYSPSPNIPRPSMFQAASAMPEAPVLQNDTPTAYIPDMSAVIPGCGMDIDEPPDIEAEYARYARIAEQLRAQALHEEEFVIPIEEDDTEPYMPDELRNLLGVGDDDSEETYHVDAHEAQKWRPYPDKITLLLDIIDNLPRLRMSTSQFRIVLWLLKECGVNNVPSYDKFREVQADVGKTCGTANTEEHVSALGNHFFTNNIAHSIALDFANPEVAKNLNFYPEEVEDGRISEVWQAKRWKEFGPEELTPMYARGHKRFFIEELCELDDGRYVVPHSWIIRKGELTADCSDVLASPAGWSISSDKPHAVKAREFKYTYEDIIARIDGPPSWISETVSPPMLHPMRQLAPDCDVYVVMAPVWADDVSGNRSKQYNKHMNMYAANSNLPGRLLQQEYFVRFVSTSPNATSPEQFAAIRDQINASQTNPIKCYNADTHRNCAVIVRCPALPADNPQQAEEASHIGGNGNCPCRKCKVGGPQAVKQTNDGYHAHHMVGVARSASEIVEEIEKQFECAMTGVAERVTERQRATGTKDKVASHFTAILIDKARALKKQNRSGDEISRELHQWLDEQPGDKMNPLLSISGLDPSQDTPVEILHTVLLGIVKYAWHTLHTSWTDESDRTLFTIRLQSTDIDGLSIAPIRAAYMMQYRNNLIGKDFKTLMQTAPFHVHGNLSKATEKHPNRFPLVRAIGELGAALWVHEIDNMDQYLSDLEILTANVLDAFDEMDCKKILVKIKLHMLPHLIEDVRRFGPAIRNSTEVFECFNAIFRLCSVLSNHQAPSRDIARKFSSLDRIKHILSGGYWKEGNIWVQAGEGVRSVLHTKPIIQRHLGWVPTRSVPAGHMVLQAKRHGSVNWSSTACATSCTAFSSLHSAESQWRRGKSVVANSGDVCRCGSWVFIKSGETSHPGRIKEILAPEDSTEKGVILLELFAIGQHRHPDFNAPVLCRPTDGSAQFMLAKADSDIVFIFSAQHDCRTVGCNEFYEIAETQERRETPRKQLRVRHADDDHYVVNIYALHNASNLRRAIDRELTKPIPLYKDRRAHHDASATRLRAQKDAANDVDAVAVPAGPGEVNADTVQQSQAEPGRPGKRRRKAWLFELDADMIHLV</sequence>
<feature type="region of interest" description="Disordered" evidence="1">
    <location>
        <begin position="1144"/>
        <end position="1168"/>
    </location>
</feature>
<dbReference type="Proteomes" id="UP000320762">
    <property type="component" value="Unassembled WGS sequence"/>
</dbReference>
<evidence type="ECO:0000256" key="1">
    <source>
        <dbReference type="SAM" id="MobiDB-lite"/>
    </source>
</evidence>
<keyword evidence="3" id="KW-1185">Reference proteome</keyword>
<evidence type="ECO:0000313" key="2">
    <source>
        <dbReference type="EMBL" id="TRM69583.1"/>
    </source>
</evidence>
<evidence type="ECO:0000313" key="3">
    <source>
        <dbReference type="Proteomes" id="UP000320762"/>
    </source>
</evidence>
<accession>A0A550CXU0</accession>
<dbReference type="AlphaFoldDB" id="A0A550CXU0"/>
<organism evidence="2 3">
    <name type="scientific">Schizophyllum amplum</name>
    <dbReference type="NCBI Taxonomy" id="97359"/>
    <lineage>
        <taxon>Eukaryota</taxon>
        <taxon>Fungi</taxon>
        <taxon>Dikarya</taxon>
        <taxon>Basidiomycota</taxon>
        <taxon>Agaricomycotina</taxon>
        <taxon>Agaricomycetes</taxon>
        <taxon>Agaricomycetidae</taxon>
        <taxon>Agaricales</taxon>
        <taxon>Schizophyllaceae</taxon>
        <taxon>Schizophyllum</taxon>
    </lineage>
</organism>
<dbReference type="OrthoDB" id="2506088at2759"/>
<dbReference type="STRING" id="97359.A0A550CXU0"/>
<dbReference type="PANTHER" id="PTHR31912">
    <property type="entry name" value="IP13529P"/>
    <property type="match status" value="1"/>
</dbReference>
<protein>
    <submittedName>
        <fullName evidence="2">Uncharacterized protein</fullName>
    </submittedName>
</protein>
<name>A0A550CXU0_9AGAR</name>
<proteinExistence type="predicted"/>
<gene>
    <name evidence="2" type="ORF">BD626DRAFT_624919</name>
</gene>
<comment type="caution">
    <text evidence="2">The sequence shown here is derived from an EMBL/GenBank/DDBJ whole genome shotgun (WGS) entry which is preliminary data.</text>
</comment>
<feature type="region of interest" description="Disordered" evidence="1">
    <location>
        <begin position="69"/>
        <end position="88"/>
    </location>
</feature>
<dbReference type="EMBL" id="VDMD01000001">
    <property type="protein sequence ID" value="TRM69583.1"/>
    <property type="molecule type" value="Genomic_DNA"/>
</dbReference>
<reference evidence="2 3" key="1">
    <citation type="journal article" date="2019" name="New Phytol.">
        <title>Comparative genomics reveals unique wood-decay strategies and fruiting body development in the Schizophyllaceae.</title>
        <authorList>
            <person name="Almasi E."/>
            <person name="Sahu N."/>
            <person name="Krizsan K."/>
            <person name="Balint B."/>
            <person name="Kovacs G.M."/>
            <person name="Kiss B."/>
            <person name="Cseklye J."/>
            <person name="Drula E."/>
            <person name="Henrissat B."/>
            <person name="Nagy I."/>
            <person name="Chovatia M."/>
            <person name="Adam C."/>
            <person name="LaButti K."/>
            <person name="Lipzen A."/>
            <person name="Riley R."/>
            <person name="Grigoriev I.V."/>
            <person name="Nagy L.G."/>
        </authorList>
    </citation>
    <scope>NUCLEOTIDE SEQUENCE [LARGE SCALE GENOMIC DNA]</scope>
    <source>
        <strain evidence="2 3">NL-1724</strain>
    </source>
</reference>